<dbReference type="Proteomes" id="UP000310506">
    <property type="component" value="Unassembled WGS sequence"/>
</dbReference>
<sequence length="95" mass="11246">MYYWYQEKLIKLTPATNEQIEGKFYQLLESAQESILYEYEMREARELLEIIKDHPLFPQLHSAFVATEKICIAKREKSPYTGPKNYVEAIAAKQK</sequence>
<evidence type="ECO:0000313" key="2">
    <source>
        <dbReference type="Proteomes" id="UP000310506"/>
    </source>
</evidence>
<keyword evidence="2" id="KW-1185">Reference proteome</keyword>
<gene>
    <name evidence="1" type="ORF">ESZ54_08985</name>
</gene>
<protein>
    <submittedName>
        <fullName evidence="1">Uncharacterized protein</fullName>
    </submittedName>
</protein>
<accession>A0A4S3B0V7</accession>
<proteinExistence type="predicted"/>
<comment type="caution">
    <text evidence="1">The sequence shown here is derived from an EMBL/GenBank/DDBJ whole genome shotgun (WGS) entry which is preliminary data.</text>
</comment>
<evidence type="ECO:0000313" key="1">
    <source>
        <dbReference type="EMBL" id="THB60714.1"/>
    </source>
</evidence>
<dbReference type="EMBL" id="SDGV01000018">
    <property type="protein sequence ID" value="THB60714.1"/>
    <property type="molecule type" value="Genomic_DNA"/>
</dbReference>
<dbReference type="AlphaFoldDB" id="A0A4S3B0V7"/>
<name>A0A4S3B0V7_9ENTE</name>
<organism evidence="1 2">
    <name type="scientific">Vagococcus silagei</name>
    <dbReference type="NCBI Taxonomy" id="2508885"/>
    <lineage>
        <taxon>Bacteria</taxon>
        <taxon>Bacillati</taxon>
        <taxon>Bacillota</taxon>
        <taxon>Bacilli</taxon>
        <taxon>Lactobacillales</taxon>
        <taxon>Enterococcaceae</taxon>
        <taxon>Vagococcus</taxon>
    </lineage>
</organism>
<reference evidence="1 2" key="1">
    <citation type="submission" date="2019-01" db="EMBL/GenBank/DDBJ databases">
        <title>Vagococcus silagei sp. nov. isolated from brewer's grain.</title>
        <authorList>
            <person name="Guu J.-R."/>
        </authorList>
    </citation>
    <scope>NUCLEOTIDE SEQUENCE [LARGE SCALE GENOMIC DNA]</scope>
    <source>
        <strain evidence="1 2">2B-2</strain>
    </source>
</reference>